<dbReference type="Proteomes" id="UP000275078">
    <property type="component" value="Unassembled WGS sequence"/>
</dbReference>
<reference evidence="2 3" key="1">
    <citation type="journal article" date="2018" name="Nat. Ecol. Evol.">
        <title>Pezizomycetes genomes reveal the molecular basis of ectomycorrhizal truffle lifestyle.</title>
        <authorList>
            <person name="Murat C."/>
            <person name="Payen T."/>
            <person name="Noel B."/>
            <person name="Kuo A."/>
            <person name="Morin E."/>
            <person name="Chen J."/>
            <person name="Kohler A."/>
            <person name="Krizsan K."/>
            <person name="Balestrini R."/>
            <person name="Da Silva C."/>
            <person name="Montanini B."/>
            <person name="Hainaut M."/>
            <person name="Levati E."/>
            <person name="Barry K.W."/>
            <person name="Belfiori B."/>
            <person name="Cichocki N."/>
            <person name="Clum A."/>
            <person name="Dockter R.B."/>
            <person name="Fauchery L."/>
            <person name="Guy J."/>
            <person name="Iotti M."/>
            <person name="Le Tacon F."/>
            <person name="Lindquist E.A."/>
            <person name="Lipzen A."/>
            <person name="Malagnac F."/>
            <person name="Mello A."/>
            <person name="Molinier V."/>
            <person name="Miyauchi S."/>
            <person name="Poulain J."/>
            <person name="Riccioni C."/>
            <person name="Rubini A."/>
            <person name="Sitrit Y."/>
            <person name="Splivallo R."/>
            <person name="Traeger S."/>
            <person name="Wang M."/>
            <person name="Zifcakova L."/>
            <person name="Wipf D."/>
            <person name="Zambonelli A."/>
            <person name="Paolocci F."/>
            <person name="Nowrousian M."/>
            <person name="Ottonello S."/>
            <person name="Baldrian P."/>
            <person name="Spatafora J.W."/>
            <person name="Henrissat B."/>
            <person name="Nagy L.G."/>
            <person name="Aury J.M."/>
            <person name="Wincker P."/>
            <person name="Grigoriev I.V."/>
            <person name="Bonfante P."/>
            <person name="Martin F.M."/>
        </authorList>
    </citation>
    <scope>NUCLEOTIDE SEQUENCE [LARGE SCALE GENOMIC DNA]</scope>
    <source>
        <strain evidence="2 3">RN42</strain>
    </source>
</reference>
<accession>A0A3N4IC77</accession>
<proteinExistence type="predicted"/>
<protein>
    <submittedName>
        <fullName evidence="2">Uncharacterized protein</fullName>
    </submittedName>
</protein>
<feature type="region of interest" description="Disordered" evidence="1">
    <location>
        <begin position="80"/>
        <end position="101"/>
    </location>
</feature>
<dbReference type="EMBL" id="ML119663">
    <property type="protein sequence ID" value="RPA83689.1"/>
    <property type="molecule type" value="Genomic_DNA"/>
</dbReference>
<name>A0A3N4IC77_ASCIM</name>
<keyword evidence="3" id="KW-1185">Reference proteome</keyword>
<evidence type="ECO:0000256" key="1">
    <source>
        <dbReference type="SAM" id="MobiDB-lite"/>
    </source>
</evidence>
<organism evidence="2 3">
    <name type="scientific">Ascobolus immersus RN42</name>
    <dbReference type="NCBI Taxonomy" id="1160509"/>
    <lineage>
        <taxon>Eukaryota</taxon>
        <taxon>Fungi</taxon>
        <taxon>Dikarya</taxon>
        <taxon>Ascomycota</taxon>
        <taxon>Pezizomycotina</taxon>
        <taxon>Pezizomycetes</taxon>
        <taxon>Pezizales</taxon>
        <taxon>Ascobolaceae</taxon>
        <taxon>Ascobolus</taxon>
    </lineage>
</organism>
<feature type="compositionally biased region" description="Acidic residues" evidence="1">
    <location>
        <begin position="81"/>
        <end position="101"/>
    </location>
</feature>
<gene>
    <name evidence="2" type="ORF">BJ508DRAFT_304563</name>
</gene>
<evidence type="ECO:0000313" key="2">
    <source>
        <dbReference type="EMBL" id="RPA83689.1"/>
    </source>
</evidence>
<sequence>MFRLCPILYAYDKEVGRPLEEVADAKSRTGTRVQIPKKRIPQTRFYCEHCNVPLCNNNARGNGKAEKRECFAEFHAHIQLEDSDEADDSDESEEEDDDDDY</sequence>
<evidence type="ECO:0000313" key="3">
    <source>
        <dbReference type="Proteomes" id="UP000275078"/>
    </source>
</evidence>
<dbReference type="AlphaFoldDB" id="A0A3N4IC77"/>